<keyword evidence="2" id="KW-1133">Transmembrane helix</keyword>
<keyword evidence="2" id="KW-0472">Membrane</keyword>
<protein>
    <submittedName>
        <fullName evidence="3">Uncharacterized protein</fullName>
    </submittedName>
</protein>
<name>A0A5B7FH15_PORTR</name>
<dbReference type="Proteomes" id="UP000324222">
    <property type="component" value="Unassembled WGS sequence"/>
</dbReference>
<sequence>MQVLLKFPSGTASRPQWCLWSANLPFHHSSRPSTASQPFTPVPTPCPGGDAAPPDTTRPDSSKLSPPPALHTLRRATPTPAPTTPPPTYPMFMFSMVIYASALRYFLKRFTLRGPTATSTHKDADST</sequence>
<keyword evidence="2" id="KW-0812">Transmembrane</keyword>
<keyword evidence="4" id="KW-1185">Reference proteome</keyword>
<comment type="caution">
    <text evidence="3">The sequence shown here is derived from an EMBL/GenBank/DDBJ whole genome shotgun (WGS) entry which is preliminary data.</text>
</comment>
<proteinExistence type="predicted"/>
<evidence type="ECO:0000256" key="1">
    <source>
        <dbReference type="SAM" id="MobiDB-lite"/>
    </source>
</evidence>
<evidence type="ECO:0000313" key="3">
    <source>
        <dbReference type="EMBL" id="MPC43764.1"/>
    </source>
</evidence>
<evidence type="ECO:0000256" key="2">
    <source>
        <dbReference type="SAM" id="Phobius"/>
    </source>
</evidence>
<dbReference type="AlphaFoldDB" id="A0A5B7FH15"/>
<dbReference type="EMBL" id="VSRR010005981">
    <property type="protein sequence ID" value="MPC43764.1"/>
    <property type="molecule type" value="Genomic_DNA"/>
</dbReference>
<accession>A0A5B7FH15</accession>
<organism evidence="3 4">
    <name type="scientific">Portunus trituberculatus</name>
    <name type="common">Swimming crab</name>
    <name type="synonym">Neptunus trituberculatus</name>
    <dbReference type="NCBI Taxonomy" id="210409"/>
    <lineage>
        <taxon>Eukaryota</taxon>
        <taxon>Metazoa</taxon>
        <taxon>Ecdysozoa</taxon>
        <taxon>Arthropoda</taxon>
        <taxon>Crustacea</taxon>
        <taxon>Multicrustacea</taxon>
        <taxon>Malacostraca</taxon>
        <taxon>Eumalacostraca</taxon>
        <taxon>Eucarida</taxon>
        <taxon>Decapoda</taxon>
        <taxon>Pleocyemata</taxon>
        <taxon>Brachyura</taxon>
        <taxon>Eubrachyura</taxon>
        <taxon>Portunoidea</taxon>
        <taxon>Portunidae</taxon>
        <taxon>Portuninae</taxon>
        <taxon>Portunus</taxon>
    </lineage>
</organism>
<reference evidence="3 4" key="1">
    <citation type="submission" date="2019-05" db="EMBL/GenBank/DDBJ databases">
        <title>Another draft genome of Portunus trituberculatus and its Hox gene families provides insights of decapod evolution.</title>
        <authorList>
            <person name="Jeong J.-H."/>
            <person name="Song I."/>
            <person name="Kim S."/>
            <person name="Choi T."/>
            <person name="Kim D."/>
            <person name="Ryu S."/>
            <person name="Kim W."/>
        </authorList>
    </citation>
    <scope>NUCLEOTIDE SEQUENCE [LARGE SCALE GENOMIC DNA]</scope>
    <source>
        <tissue evidence="3">Muscle</tissue>
    </source>
</reference>
<feature type="transmembrane region" description="Helical" evidence="2">
    <location>
        <begin position="89"/>
        <end position="107"/>
    </location>
</feature>
<gene>
    <name evidence="3" type="ORF">E2C01_037416</name>
</gene>
<evidence type="ECO:0000313" key="4">
    <source>
        <dbReference type="Proteomes" id="UP000324222"/>
    </source>
</evidence>
<feature type="region of interest" description="Disordered" evidence="1">
    <location>
        <begin position="29"/>
        <end position="86"/>
    </location>
</feature>